<proteinExistence type="predicted"/>
<organism evidence="1 2">
    <name type="scientific">Halomonas citrativorans</name>
    <dbReference type="NCBI Taxonomy" id="2742612"/>
    <lineage>
        <taxon>Bacteria</taxon>
        <taxon>Pseudomonadati</taxon>
        <taxon>Pseudomonadota</taxon>
        <taxon>Gammaproteobacteria</taxon>
        <taxon>Oceanospirillales</taxon>
        <taxon>Halomonadaceae</taxon>
        <taxon>Halomonas</taxon>
    </lineage>
</organism>
<name>A0A1R4HS15_9GAMM</name>
<protein>
    <submittedName>
        <fullName evidence="1">Uncharacterized protein</fullName>
    </submittedName>
</protein>
<dbReference type="Proteomes" id="UP000196331">
    <property type="component" value="Unassembled WGS sequence"/>
</dbReference>
<dbReference type="EMBL" id="FUKM01000014">
    <property type="protein sequence ID" value="SJN10361.1"/>
    <property type="molecule type" value="Genomic_DNA"/>
</dbReference>
<comment type="caution">
    <text evidence="1">The sequence shown here is derived from an EMBL/GenBank/DDBJ whole genome shotgun (WGS) entry which is preliminary data.</text>
</comment>
<sequence length="51" mass="6111">MPAALTLKWRWARNHKRVLLHYAYGRWLSAIVKKVPLRIIIRYHHALKAPP</sequence>
<evidence type="ECO:0000313" key="2">
    <source>
        <dbReference type="Proteomes" id="UP000196331"/>
    </source>
</evidence>
<dbReference type="AlphaFoldDB" id="A0A1R4HS15"/>
<gene>
    <name evidence="1" type="ORF">CZ787_03480</name>
</gene>
<reference evidence="1 2" key="1">
    <citation type="submission" date="2017-02" db="EMBL/GenBank/DDBJ databases">
        <authorList>
            <person name="Dridi B."/>
        </authorList>
    </citation>
    <scope>NUCLEOTIDE SEQUENCE [LARGE SCALE GENOMIC DNA]</scope>
    <source>
        <strain evidence="1 2">JB380</strain>
    </source>
</reference>
<evidence type="ECO:0000313" key="1">
    <source>
        <dbReference type="EMBL" id="SJN10361.1"/>
    </source>
</evidence>
<accession>A0A1R4HS15</accession>